<dbReference type="Proteomes" id="UP000580250">
    <property type="component" value="Unassembled WGS sequence"/>
</dbReference>
<dbReference type="OrthoDB" id="6475849at2759"/>
<dbReference type="AlphaFoldDB" id="A0A6V7W0Y5"/>
<accession>A0A6V7W0Y5</accession>
<dbReference type="InterPro" id="IPR008753">
    <property type="entry name" value="Peptidase_M13_N"/>
</dbReference>
<name>A0A6V7W0Y5_MELEN</name>
<dbReference type="Pfam" id="PF05649">
    <property type="entry name" value="Peptidase_M13_N"/>
    <property type="match status" value="1"/>
</dbReference>
<evidence type="ECO:0000259" key="1">
    <source>
        <dbReference type="Pfam" id="PF05649"/>
    </source>
</evidence>
<proteinExistence type="predicted"/>
<protein>
    <recommendedName>
        <fullName evidence="1">Peptidase M13 N-terminal domain-containing protein</fullName>
    </recommendedName>
</protein>
<sequence length="92" mass="11208">MRYITDWLINVWPVNLFYQISVGPDMRNTSRNIITINPNNVFLMSEKLYLEENMAPKYLEALKEYLTKLLELLYTDDNEQIIFKKIKQKRRY</sequence>
<dbReference type="GO" id="GO:0006508">
    <property type="term" value="P:proteolysis"/>
    <property type="evidence" value="ECO:0007669"/>
    <property type="project" value="InterPro"/>
</dbReference>
<dbReference type="EMBL" id="CAJEWN010000381">
    <property type="protein sequence ID" value="CAD2180783.1"/>
    <property type="molecule type" value="Genomic_DNA"/>
</dbReference>
<gene>
    <name evidence="2" type="ORF">MENT_LOCUS32885</name>
</gene>
<organism evidence="2 3">
    <name type="scientific">Meloidogyne enterolobii</name>
    <name type="common">Root-knot nematode worm</name>
    <name type="synonym">Meloidogyne mayaguensis</name>
    <dbReference type="NCBI Taxonomy" id="390850"/>
    <lineage>
        <taxon>Eukaryota</taxon>
        <taxon>Metazoa</taxon>
        <taxon>Ecdysozoa</taxon>
        <taxon>Nematoda</taxon>
        <taxon>Chromadorea</taxon>
        <taxon>Rhabditida</taxon>
        <taxon>Tylenchina</taxon>
        <taxon>Tylenchomorpha</taxon>
        <taxon>Tylenchoidea</taxon>
        <taxon>Meloidogynidae</taxon>
        <taxon>Meloidogyninae</taxon>
        <taxon>Meloidogyne</taxon>
    </lineage>
</organism>
<evidence type="ECO:0000313" key="2">
    <source>
        <dbReference type="EMBL" id="CAD2180783.1"/>
    </source>
</evidence>
<feature type="domain" description="Peptidase M13 N-terminal" evidence="1">
    <location>
        <begin position="13"/>
        <end position="79"/>
    </location>
</feature>
<dbReference type="SUPFAM" id="SSF55486">
    <property type="entry name" value="Metalloproteases ('zincins'), catalytic domain"/>
    <property type="match status" value="1"/>
</dbReference>
<reference evidence="2 3" key="1">
    <citation type="submission" date="2020-08" db="EMBL/GenBank/DDBJ databases">
        <authorList>
            <person name="Koutsovoulos G."/>
            <person name="Danchin GJ E."/>
        </authorList>
    </citation>
    <scope>NUCLEOTIDE SEQUENCE [LARGE SCALE GENOMIC DNA]</scope>
</reference>
<comment type="caution">
    <text evidence="2">The sequence shown here is derived from an EMBL/GenBank/DDBJ whole genome shotgun (WGS) entry which is preliminary data.</text>
</comment>
<dbReference type="InterPro" id="IPR042089">
    <property type="entry name" value="Peptidase_M13_dom_2"/>
</dbReference>
<evidence type="ECO:0000313" key="3">
    <source>
        <dbReference type="Proteomes" id="UP000580250"/>
    </source>
</evidence>
<dbReference type="Gene3D" id="1.10.1380.10">
    <property type="entry name" value="Neutral endopeptidase , domain2"/>
    <property type="match status" value="1"/>
</dbReference>